<dbReference type="Pfam" id="PF18758">
    <property type="entry name" value="KDZ"/>
    <property type="match status" value="1"/>
</dbReference>
<dbReference type="InterPro" id="IPR041457">
    <property type="entry name" value="CxC2_KDZ-assoc"/>
</dbReference>
<evidence type="ECO:0000313" key="3">
    <source>
        <dbReference type="Proteomes" id="UP000807342"/>
    </source>
</evidence>
<dbReference type="InterPro" id="IPR040521">
    <property type="entry name" value="KDZ"/>
</dbReference>
<sequence>LCSSCIVASHEDDPFHHIQKWTGTYFTRTSLHDLGFILHLGHDGCPCPLNHGELSHFVVVHTNGIHKQNIFYCLCHPTGQQHDKHLQLLENQLFTPTLTALQTVFTFNVIKDFHCLSLSSKINLYDYCDALRKGTDAAFPQKIPVHVAPLILSGQHHNIDSILTHRCPGSLAVRCPSCPEIGFNINPEFLNQVINGKTHLSTLYVSGDGNFRLMRKLKNNDPDDVALLDGNVYFVRDGDYMEYLKAVPAPVDVGKLHPINSTCAHLKAVRQQNTSKFNNAAVSGVVAIQCTRHGFYLPQGVVDLEKGE</sequence>
<gene>
    <name evidence="2" type="ORF">P691DRAFT_611824</name>
</gene>
<feature type="domain" description="CxC2-like cysteine cluster KDZ transposase-associated" evidence="1">
    <location>
        <begin position="31"/>
        <end position="137"/>
    </location>
</feature>
<dbReference type="EMBL" id="MU153366">
    <property type="protein sequence ID" value="KAF9439813.1"/>
    <property type="molecule type" value="Genomic_DNA"/>
</dbReference>
<accession>A0A9P5WW73</accession>
<evidence type="ECO:0000313" key="2">
    <source>
        <dbReference type="EMBL" id="KAF9439813.1"/>
    </source>
</evidence>
<comment type="caution">
    <text evidence="2">The sequence shown here is derived from an EMBL/GenBank/DDBJ whole genome shotgun (WGS) entry which is preliminary data.</text>
</comment>
<reference evidence="2" key="1">
    <citation type="submission" date="2020-11" db="EMBL/GenBank/DDBJ databases">
        <authorList>
            <consortium name="DOE Joint Genome Institute"/>
            <person name="Ahrendt S."/>
            <person name="Riley R."/>
            <person name="Andreopoulos W."/>
            <person name="Labutti K."/>
            <person name="Pangilinan J."/>
            <person name="Ruiz-Duenas F.J."/>
            <person name="Barrasa J.M."/>
            <person name="Sanchez-Garcia M."/>
            <person name="Camarero S."/>
            <person name="Miyauchi S."/>
            <person name="Serrano A."/>
            <person name="Linde D."/>
            <person name="Babiker R."/>
            <person name="Drula E."/>
            <person name="Ayuso-Fernandez I."/>
            <person name="Pacheco R."/>
            <person name="Padilla G."/>
            <person name="Ferreira P."/>
            <person name="Barriuso J."/>
            <person name="Kellner H."/>
            <person name="Castanera R."/>
            <person name="Alfaro M."/>
            <person name="Ramirez L."/>
            <person name="Pisabarro A.G."/>
            <person name="Kuo A."/>
            <person name="Tritt A."/>
            <person name="Lipzen A."/>
            <person name="He G."/>
            <person name="Yan M."/>
            <person name="Ng V."/>
            <person name="Cullen D."/>
            <person name="Martin F."/>
            <person name="Rosso M.-N."/>
            <person name="Henrissat B."/>
            <person name="Hibbett D."/>
            <person name="Martinez A.T."/>
            <person name="Grigoriev I.V."/>
        </authorList>
    </citation>
    <scope>NUCLEOTIDE SEQUENCE</scope>
    <source>
        <strain evidence="2">MF-IS2</strain>
    </source>
</reference>
<protein>
    <recommendedName>
        <fullName evidence="1">CxC2-like cysteine cluster KDZ transposase-associated domain-containing protein</fullName>
    </recommendedName>
</protein>
<dbReference type="OrthoDB" id="3257613at2759"/>
<keyword evidence="3" id="KW-1185">Reference proteome</keyword>
<feature type="non-terminal residue" evidence="2">
    <location>
        <position position="308"/>
    </location>
</feature>
<evidence type="ECO:0000259" key="1">
    <source>
        <dbReference type="Pfam" id="PF18803"/>
    </source>
</evidence>
<dbReference type="Proteomes" id="UP000807342">
    <property type="component" value="Unassembled WGS sequence"/>
</dbReference>
<name>A0A9P5WW73_9AGAR</name>
<feature type="non-terminal residue" evidence="2">
    <location>
        <position position="1"/>
    </location>
</feature>
<organism evidence="2 3">
    <name type="scientific">Macrolepiota fuliginosa MF-IS2</name>
    <dbReference type="NCBI Taxonomy" id="1400762"/>
    <lineage>
        <taxon>Eukaryota</taxon>
        <taxon>Fungi</taxon>
        <taxon>Dikarya</taxon>
        <taxon>Basidiomycota</taxon>
        <taxon>Agaricomycotina</taxon>
        <taxon>Agaricomycetes</taxon>
        <taxon>Agaricomycetidae</taxon>
        <taxon>Agaricales</taxon>
        <taxon>Agaricineae</taxon>
        <taxon>Agaricaceae</taxon>
        <taxon>Macrolepiota</taxon>
    </lineage>
</organism>
<proteinExistence type="predicted"/>
<dbReference type="AlphaFoldDB" id="A0A9P5WW73"/>
<dbReference type="Pfam" id="PF18803">
    <property type="entry name" value="CxC2"/>
    <property type="match status" value="1"/>
</dbReference>